<dbReference type="OrthoDB" id="1737492at2759"/>
<evidence type="ECO:0000313" key="3">
    <source>
        <dbReference type="Proteomes" id="UP000237105"/>
    </source>
</evidence>
<comment type="caution">
    <text evidence="2">The sequence shown here is derived from an EMBL/GenBank/DDBJ whole genome shotgun (WGS) entry which is preliminary data.</text>
</comment>
<gene>
    <name evidence="2" type="ORF">PanWU01x14_247850</name>
</gene>
<dbReference type="STRING" id="3476.A0A2P5BDR9"/>
<organism evidence="2 3">
    <name type="scientific">Parasponia andersonii</name>
    <name type="common">Sponia andersonii</name>
    <dbReference type="NCBI Taxonomy" id="3476"/>
    <lineage>
        <taxon>Eukaryota</taxon>
        <taxon>Viridiplantae</taxon>
        <taxon>Streptophyta</taxon>
        <taxon>Embryophyta</taxon>
        <taxon>Tracheophyta</taxon>
        <taxon>Spermatophyta</taxon>
        <taxon>Magnoliopsida</taxon>
        <taxon>eudicotyledons</taxon>
        <taxon>Gunneridae</taxon>
        <taxon>Pentapetalae</taxon>
        <taxon>rosids</taxon>
        <taxon>fabids</taxon>
        <taxon>Rosales</taxon>
        <taxon>Cannabaceae</taxon>
        <taxon>Parasponia</taxon>
    </lineage>
</organism>
<dbReference type="Pfam" id="PF22936">
    <property type="entry name" value="Pol_BBD"/>
    <property type="match status" value="1"/>
</dbReference>
<feature type="non-terminal residue" evidence="2">
    <location>
        <position position="125"/>
    </location>
</feature>
<feature type="domain" description="Retrovirus-related Pol polyprotein from transposon TNT 1-94-like beta-barrel" evidence="1">
    <location>
        <begin position="2"/>
        <end position="49"/>
    </location>
</feature>
<accession>A0A2P5BDR9</accession>
<sequence>MIGDGTKLNITHTGSTNLPSTTGSFLLSDILCVPKMKQNLISISKLCNSNNMSVEFLLTHFFVKDLRTGAPLVRGFNKDGVYEWPTQMSKPSVALTTIKTSPPNWHDHLGHPSKKILKLILFKFQ</sequence>
<evidence type="ECO:0000313" key="2">
    <source>
        <dbReference type="EMBL" id="PON46941.1"/>
    </source>
</evidence>
<proteinExistence type="predicted"/>
<reference evidence="3" key="1">
    <citation type="submission" date="2016-06" db="EMBL/GenBank/DDBJ databases">
        <title>Parallel loss of symbiosis genes in relatives of nitrogen-fixing non-legume Parasponia.</title>
        <authorList>
            <person name="Van Velzen R."/>
            <person name="Holmer R."/>
            <person name="Bu F."/>
            <person name="Rutten L."/>
            <person name="Van Zeijl A."/>
            <person name="Liu W."/>
            <person name="Santuari L."/>
            <person name="Cao Q."/>
            <person name="Sharma T."/>
            <person name="Shen D."/>
            <person name="Roswanjaya Y."/>
            <person name="Wardhani T."/>
            <person name="Kalhor M.S."/>
            <person name="Jansen J."/>
            <person name="Van den Hoogen J."/>
            <person name="Gungor B."/>
            <person name="Hartog M."/>
            <person name="Hontelez J."/>
            <person name="Verver J."/>
            <person name="Yang W.-C."/>
            <person name="Schijlen E."/>
            <person name="Repin R."/>
            <person name="Schilthuizen M."/>
            <person name="Schranz E."/>
            <person name="Heidstra R."/>
            <person name="Miyata K."/>
            <person name="Fedorova E."/>
            <person name="Kohlen W."/>
            <person name="Bisseling T."/>
            <person name="Smit S."/>
            <person name="Geurts R."/>
        </authorList>
    </citation>
    <scope>NUCLEOTIDE SEQUENCE [LARGE SCALE GENOMIC DNA]</scope>
    <source>
        <strain evidence="3">cv. WU1-14</strain>
    </source>
</reference>
<protein>
    <recommendedName>
        <fullName evidence="1">Retrovirus-related Pol polyprotein from transposon TNT 1-94-like beta-barrel domain-containing protein</fullName>
    </recommendedName>
</protein>
<dbReference type="AlphaFoldDB" id="A0A2P5BDR9"/>
<dbReference type="Proteomes" id="UP000237105">
    <property type="component" value="Unassembled WGS sequence"/>
</dbReference>
<evidence type="ECO:0000259" key="1">
    <source>
        <dbReference type="Pfam" id="PF22936"/>
    </source>
</evidence>
<name>A0A2P5BDR9_PARAD</name>
<keyword evidence="3" id="KW-1185">Reference proteome</keyword>
<dbReference type="EMBL" id="JXTB01000302">
    <property type="protein sequence ID" value="PON46941.1"/>
    <property type="molecule type" value="Genomic_DNA"/>
</dbReference>
<dbReference type="InterPro" id="IPR054722">
    <property type="entry name" value="PolX-like_BBD"/>
</dbReference>